<evidence type="ECO:0000313" key="6">
    <source>
        <dbReference type="EMBL" id="OBR03172.1"/>
    </source>
</evidence>
<dbReference type="EMBL" id="LTAN01000009">
    <property type="protein sequence ID" value="OBR03172.1"/>
    <property type="molecule type" value="Genomic_DNA"/>
</dbReference>
<feature type="binding site" evidence="4">
    <location>
        <begin position="296"/>
        <end position="299"/>
    </location>
    <ligand>
        <name>substrate</name>
    </ligand>
</feature>
<dbReference type="OrthoDB" id="6428749at2759"/>
<evidence type="ECO:0000259" key="5">
    <source>
        <dbReference type="Pfam" id="PF01425"/>
    </source>
</evidence>
<dbReference type="AlphaFoldDB" id="A0A1B7XTT0"/>
<dbReference type="SUPFAM" id="SSF75304">
    <property type="entry name" value="Amidase signature (AS) enzymes"/>
    <property type="match status" value="1"/>
</dbReference>
<feature type="domain" description="Amidase" evidence="5">
    <location>
        <begin position="143"/>
        <end position="584"/>
    </location>
</feature>
<name>A0A1B7XTT0_COLHI</name>
<dbReference type="PANTHER" id="PTHR46072">
    <property type="entry name" value="AMIDASE-RELATED-RELATED"/>
    <property type="match status" value="1"/>
</dbReference>
<keyword evidence="2" id="KW-0378">Hydrolase</keyword>
<sequence>MINGFLFSRFYNPLSNHENHSLRVSIARLFGETPSTHNWVSSVLFSPPHLLNRLTMPAAAKWEVIASRHRAKQQQAIPQAWTIPDSKLKELSGTGTGHEGRLIALNALGKSALLTEKELDISGNYTARELLDKIHGRDLSSEEVTLAFCKRAAVAQQLTSCLTEIFFHQGIARARQLDQHMIATGRPFGPLHGLPISLKDSFVIEGHHATVGYVEFLKRPPPTANSAMVDLLLDAGAVFFCKTNIPQTLMTADSENNIFGRTLNPHKTSLTAGGSTGGEGALISFRGSVLGIGTDIAGSIRIPSLCCGIYGFKPTADRIPFGGQSNFPFPILRLPGVTPVAGPMANSVGDLTLLMETTLARRPWDYDASSVNTPWRNLDDGVKTLTIGLLPEDPNYPLHPPAAGHNVVHLPSDPSRSASVGGRLGFSYFGMTSSGLDALANTIGEPLVPSVKRNVHPFNDNKPPISPELDTAHQLSEFLRLRSGYADSWRSTWRDNNLDVVVGPGAISTAVPHDTYGAPVYTLMWNVLDYPAGIIPYGVASKDKDFQYQKAITPFDADYDPEASDGAPCAIQVVAPRFRDEECLQAMRIIDRDIRQ</sequence>
<comment type="similarity">
    <text evidence="1">Belongs to the amidase family.</text>
</comment>
<feature type="binding site" evidence="4">
    <location>
        <position position="275"/>
    </location>
    <ligand>
        <name>substrate</name>
    </ligand>
</feature>
<protein>
    <submittedName>
        <fullName evidence="6">Amidase</fullName>
    </submittedName>
</protein>
<dbReference type="InterPro" id="IPR036928">
    <property type="entry name" value="AS_sf"/>
</dbReference>
<feature type="active site" description="Charge relay system" evidence="3">
    <location>
        <position position="275"/>
    </location>
</feature>
<feature type="active site" description="Acyl-ester intermediate" evidence="3">
    <location>
        <position position="299"/>
    </location>
</feature>
<feature type="active site" description="Charge relay system" evidence="3">
    <location>
        <position position="199"/>
    </location>
</feature>
<feature type="binding site" evidence="4">
    <location>
        <position position="249"/>
    </location>
    <ligand>
        <name>substrate</name>
    </ligand>
</feature>
<evidence type="ECO:0000256" key="4">
    <source>
        <dbReference type="PIRSR" id="PIRSR001221-2"/>
    </source>
</evidence>
<dbReference type="RefSeq" id="XP_018151690.1">
    <property type="nucleotide sequence ID" value="XM_018307273.1"/>
</dbReference>
<comment type="caution">
    <text evidence="6">The sequence shown here is derived from an EMBL/GenBank/DDBJ whole genome shotgun (WGS) entry which is preliminary data.</text>
</comment>
<dbReference type="PANTHER" id="PTHR46072:SF3">
    <property type="entry name" value="AMIDASE"/>
    <property type="match status" value="1"/>
</dbReference>
<evidence type="ECO:0000256" key="3">
    <source>
        <dbReference type="PIRSR" id="PIRSR001221-1"/>
    </source>
</evidence>
<reference evidence="7" key="1">
    <citation type="journal article" date="2017" name="BMC Genomics">
        <title>Gapless genome assembly of Colletotrichum higginsianum reveals chromosome structure and association of transposable elements with secondary metabolite gene clusters.</title>
        <authorList>
            <person name="Dallery J.-F."/>
            <person name="Lapalu N."/>
            <person name="Zampounis A."/>
            <person name="Pigne S."/>
            <person name="Luyten I."/>
            <person name="Amselem J."/>
            <person name="Wittenberg A.H.J."/>
            <person name="Zhou S."/>
            <person name="de Queiroz M.V."/>
            <person name="Robin G.P."/>
            <person name="Auger A."/>
            <person name="Hainaut M."/>
            <person name="Henrissat B."/>
            <person name="Kim K.-T."/>
            <person name="Lee Y.-H."/>
            <person name="Lespinet O."/>
            <person name="Schwartz D.C."/>
            <person name="Thon M.R."/>
            <person name="O'Connell R.J."/>
        </authorList>
    </citation>
    <scope>NUCLEOTIDE SEQUENCE [LARGE SCALE GENOMIC DNA]</scope>
    <source>
        <strain evidence="7">IMI 349063</strain>
    </source>
</reference>
<evidence type="ECO:0000256" key="2">
    <source>
        <dbReference type="ARBA" id="ARBA00022801"/>
    </source>
</evidence>
<evidence type="ECO:0000313" key="7">
    <source>
        <dbReference type="Proteomes" id="UP000092177"/>
    </source>
</evidence>
<accession>A0A1B7XTT0</accession>
<organism evidence="6 7">
    <name type="scientific">Colletotrichum higginsianum (strain IMI 349063)</name>
    <name type="common">Crucifer anthracnose fungus</name>
    <dbReference type="NCBI Taxonomy" id="759273"/>
    <lineage>
        <taxon>Eukaryota</taxon>
        <taxon>Fungi</taxon>
        <taxon>Dikarya</taxon>
        <taxon>Ascomycota</taxon>
        <taxon>Pezizomycotina</taxon>
        <taxon>Sordariomycetes</taxon>
        <taxon>Hypocreomycetidae</taxon>
        <taxon>Glomerellales</taxon>
        <taxon>Glomerellaceae</taxon>
        <taxon>Colletotrichum</taxon>
        <taxon>Colletotrichum destructivum species complex</taxon>
    </lineage>
</organism>
<dbReference type="GO" id="GO:0016787">
    <property type="term" value="F:hydrolase activity"/>
    <property type="evidence" value="ECO:0007669"/>
    <property type="project" value="UniProtKB-KW"/>
</dbReference>
<dbReference type="GeneID" id="28871380"/>
<dbReference type="Proteomes" id="UP000092177">
    <property type="component" value="Chromosome 9"/>
</dbReference>
<dbReference type="KEGG" id="chig:CH63R_12299"/>
<dbReference type="Gene3D" id="3.90.1300.10">
    <property type="entry name" value="Amidase signature (AS) domain"/>
    <property type="match status" value="1"/>
</dbReference>
<dbReference type="PIRSF" id="PIRSF001221">
    <property type="entry name" value="Amidase_fungi"/>
    <property type="match status" value="1"/>
</dbReference>
<dbReference type="Pfam" id="PF01425">
    <property type="entry name" value="Amidase"/>
    <property type="match status" value="1"/>
</dbReference>
<dbReference type="InterPro" id="IPR023631">
    <property type="entry name" value="Amidase_dom"/>
</dbReference>
<gene>
    <name evidence="6" type="ORF">CH63R_12299</name>
</gene>
<keyword evidence="7" id="KW-1185">Reference proteome</keyword>
<proteinExistence type="inferred from homology"/>
<evidence type="ECO:0000256" key="1">
    <source>
        <dbReference type="ARBA" id="ARBA00009199"/>
    </source>
</evidence>
<dbReference type="VEuPathDB" id="FungiDB:CH63R_12299"/>